<dbReference type="AlphaFoldDB" id="A0A258DFI3"/>
<evidence type="ECO:0000313" key="3">
    <source>
        <dbReference type="Proteomes" id="UP000215616"/>
    </source>
</evidence>
<keyword evidence="1" id="KW-1133">Transmembrane helix</keyword>
<comment type="caution">
    <text evidence="2">The sequence shown here is derived from an EMBL/GenBank/DDBJ whole genome shotgun (WGS) entry which is preliminary data.</text>
</comment>
<feature type="transmembrane region" description="Helical" evidence="1">
    <location>
        <begin position="26"/>
        <end position="46"/>
    </location>
</feature>
<name>A0A258DFI3_CAUVI</name>
<evidence type="ECO:0000256" key="1">
    <source>
        <dbReference type="SAM" id="Phobius"/>
    </source>
</evidence>
<gene>
    <name evidence="2" type="ORF">B7Z12_00480</name>
</gene>
<sequence length="47" mass="5186">MAYVSYDEAVHAIARRPQRRLAWGRLFALAATVGLWVGLAAAVRAIF</sequence>
<dbReference type="Proteomes" id="UP000215616">
    <property type="component" value="Unassembled WGS sequence"/>
</dbReference>
<reference evidence="2 3" key="1">
    <citation type="submission" date="2017-03" db="EMBL/GenBank/DDBJ databases">
        <title>Lifting the veil on microbial sulfur biogeochemistry in mining wastewaters.</title>
        <authorList>
            <person name="Kantor R.S."/>
            <person name="Colenbrander Nelson T."/>
            <person name="Marshall S."/>
            <person name="Bennett D."/>
            <person name="Apte S."/>
            <person name="Camacho D."/>
            <person name="Thomas B.C."/>
            <person name="Warren L.A."/>
            <person name="Banfield J.F."/>
        </authorList>
    </citation>
    <scope>NUCLEOTIDE SEQUENCE [LARGE SCALE GENOMIC DNA]</scope>
    <source>
        <strain evidence="2">32-67-7</strain>
    </source>
</reference>
<keyword evidence="1" id="KW-0812">Transmembrane</keyword>
<evidence type="ECO:0000313" key="2">
    <source>
        <dbReference type="EMBL" id="OYX06414.1"/>
    </source>
</evidence>
<accession>A0A258DFI3</accession>
<proteinExistence type="predicted"/>
<protein>
    <submittedName>
        <fullName evidence="2">Uncharacterized protein</fullName>
    </submittedName>
</protein>
<organism evidence="2 3">
    <name type="scientific">Caulobacter vibrioides</name>
    <name type="common">Caulobacter crescentus</name>
    <dbReference type="NCBI Taxonomy" id="155892"/>
    <lineage>
        <taxon>Bacteria</taxon>
        <taxon>Pseudomonadati</taxon>
        <taxon>Pseudomonadota</taxon>
        <taxon>Alphaproteobacteria</taxon>
        <taxon>Caulobacterales</taxon>
        <taxon>Caulobacteraceae</taxon>
        <taxon>Caulobacter</taxon>
    </lineage>
</organism>
<dbReference type="EMBL" id="NCDQ01000004">
    <property type="protein sequence ID" value="OYX06414.1"/>
    <property type="molecule type" value="Genomic_DNA"/>
</dbReference>
<keyword evidence="1" id="KW-0472">Membrane</keyword>